<evidence type="ECO:0000313" key="2">
    <source>
        <dbReference type="Proteomes" id="UP001596523"/>
    </source>
</evidence>
<accession>A0ABW2JWG4</accession>
<dbReference type="InterPro" id="IPR032710">
    <property type="entry name" value="NTF2-like_dom_sf"/>
</dbReference>
<proteinExistence type="predicted"/>
<evidence type="ECO:0000313" key="1">
    <source>
        <dbReference type="EMBL" id="MFC7309798.1"/>
    </source>
</evidence>
<name>A0ABW2JWG4_9ACTN</name>
<comment type="caution">
    <text evidence="1">The sequence shown here is derived from an EMBL/GenBank/DDBJ whole genome shotgun (WGS) entry which is preliminary data.</text>
</comment>
<reference evidence="2" key="1">
    <citation type="journal article" date="2019" name="Int. J. Syst. Evol. Microbiol.">
        <title>The Global Catalogue of Microorganisms (GCM) 10K type strain sequencing project: providing services to taxonomists for standard genome sequencing and annotation.</title>
        <authorList>
            <consortium name="The Broad Institute Genomics Platform"/>
            <consortium name="The Broad Institute Genome Sequencing Center for Infectious Disease"/>
            <person name="Wu L."/>
            <person name="Ma J."/>
        </authorList>
    </citation>
    <scope>NUCLEOTIDE SEQUENCE [LARGE SCALE GENOMIC DNA]</scope>
    <source>
        <strain evidence="2">SYNS20</strain>
    </source>
</reference>
<dbReference type="RefSeq" id="WP_381839090.1">
    <property type="nucleotide sequence ID" value="NZ_JBHTCF010000024.1"/>
</dbReference>
<keyword evidence="2" id="KW-1185">Reference proteome</keyword>
<protein>
    <submittedName>
        <fullName evidence="1">Nuclear transport factor 2 family protein</fullName>
    </submittedName>
</protein>
<dbReference type="EMBL" id="JBHTCF010000024">
    <property type="protein sequence ID" value="MFC7309798.1"/>
    <property type="molecule type" value="Genomic_DNA"/>
</dbReference>
<sequence>MAPLNNDDLPVELLADPAVRAFVGALNSNDREAFQAALAPGATMTDDGTSRDLADWTEREIFSSNGHMDIESQSDDGLTVVARYRNDTYGEMRTRWQFTVADGKVARFDTGQA</sequence>
<gene>
    <name evidence="1" type="ORF">ACFQVC_36980</name>
</gene>
<dbReference type="Gene3D" id="3.10.450.50">
    <property type="match status" value="1"/>
</dbReference>
<dbReference type="Proteomes" id="UP001596523">
    <property type="component" value="Unassembled WGS sequence"/>
</dbReference>
<organism evidence="1 2">
    <name type="scientific">Streptomyces monticola</name>
    <dbReference type="NCBI Taxonomy" id="2666263"/>
    <lineage>
        <taxon>Bacteria</taxon>
        <taxon>Bacillati</taxon>
        <taxon>Actinomycetota</taxon>
        <taxon>Actinomycetes</taxon>
        <taxon>Kitasatosporales</taxon>
        <taxon>Streptomycetaceae</taxon>
        <taxon>Streptomyces</taxon>
    </lineage>
</organism>
<dbReference type="SUPFAM" id="SSF54427">
    <property type="entry name" value="NTF2-like"/>
    <property type="match status" value="1"/>
</dbReference>